<reference evidence="1 2" key="1">
    <citation type="submission" date="2020-08" db="EMBL/GenBank/DDBJ databases">
        <title>Genomic Encyclopedia of Type Strains, Phase IV (KMG-IV): sequencing the most valuable type-strain genomes for metagenomic binning, comparative biology and taxonomic classification.</title>
        <authorList>
            <person name="Goeker M."/>
        </authorList>
    </citation>
    <scope>NUCLEOTIDE SEQUENCE [LARGE SCALE GENOMIC DNA]</scope>
    <source>
        <strain evidence="1 2">DSM 18233</strain>
    </source>
</reference>
<keyword evidence="2" id="KW-1185">Reference proteome</keyword>
<gene>
    <name evidence="1" type="ORF">HNQ50_000302</name>
</gene>
<organism evidence="1 2">
    <name type="scientific">Silvimonas terrae</name>
    <dbReference type="NCBI Taxonomy" id="300266"/>
    <lineage>
        <taxon>Bacteria</taxon>
        <taxon>Pseudomonadati</taxon>
        <taxon>Pseudomonadota</taxon>
        <taxon>Betaproteobacteria</taxon>
        <taxon>Neisseriales</taxon>
        <taxon>Chitinibacteraceae</taxon>
        <taxon>Silvimonas</taxon>
    </lineage>
</organism>
<accession>A0A840RB78</accession>
<dbReference type="RefSeq" id="WP_184096834.1">
    <property type="nucleotide sequence ID" value="NZ_JACHHN010000001.1"/>
</dbReference>
<dbReference type="AlphaFoldDB" id="A0A840RB78"/>
<dbReference type="EMBL" id="JACHHN010000001">
    <property type="protein sequence ID" value="MBB5189592.1"/>
    <property type="molecule type" value="Genomic_DNA"/>
</dbReference>
<comment type="caution">
    <text evidence="1">The sequence shown here is derived from an EMBL/GenBank/DDBJ whole genome shotgun (WGS) entry which is preliminary data.</text>
</comment>
<proteinExistence type="predicted"/>
<protein>
    <submittedName>
        <fullName evidence="1">Uncharacterized protein</fullName>
    </submittedName>
</protein>
<evidence type="ECO:0000313" key="1">
    <source>
        <dbReference type="EMBL" id="MBB5189592.1"/>
    </source>
</evidence>
<name>A0A840RB78_9NEIS</name>
<evidence type="ECO:0000313" key="2">
    <source>
        <dbReference type="Proteomes" id="UP000543030"/>
    </source>
</evidence>
<dbReference type="Proteomes" id="UP000543030">
    <property type="component" value="Unassembled WGS sequence"/>
</dbReference>
<sequence>MNKFIVITLSVLTGMARAECPAIDLFGCGAKAQAAAEQAKQQADNEKVYQNKLENAVAIRMGDMQDLMIENNATDACKEEFWPAGDTFKRCVADVDTAYDALKRDLAAGTRKPKNCHEWSVSAGPDWEAARTDMQVNPLGNKKNPVIFGGTVDDGNEGILMVRHESTNVIVKVVPATVVLSDLNIGGHARGYGIQVGKQSIELVSGRITTVPVIEAACLQ</sequence>